<protein>
    <submittedName>
        <fullName evidence="2">Uncharacterized protein</fullName>
    </submittedName>
</protein>
<sequence length="79" mass="8816">MLHLRSVASNRAATGAGSTSTATPQARRRHPPALALPPKQQCAQVYEFCDGLDEQASIEKIMYFQEKMMMDAYKVMKIV</sequence>
<name>A0A843TWU4_COLES</name>
<organism evidence="2 3">
    <name type="scientific">Colocasia esculenta</name>
    <name type="common">Wild taro</name>
    <name type="synonym">Arum esculentum</name>
    <dbReference type="NCBI Taxonomy" id="4460"/>
    <lineage>
        <taxon>Eukaryota</taxon>
        <taxon>Viridiplantae</taxon>
        <taxon>Streptophyta</taxon>
        <taxon>Embryophyta</taxon>
        <taxon>Tracheophyta</taxon>
        <taxon>Spermatophyta</taxon>
        <taxon>Magnoliopsida</taxon>
        <taxon>Liliopsida</taxon>
        <taxon>Araceae</taxon>
        <taxon>Aroideae</taxon>
        <taxon>Colocasieae</taxon>
        <taxon>Colocasia</taxon>
    </lineage>
</organism>
<accession>A0A843TWU4</accession>
<evidence type="ECO:0000313" key="2">
    <source>
        <dbReference type="EMBL" id="MQL73893.1"/>
    </source>
</evidence>
<dbReference type="EMBL" id="NMUH01000182">
    <property type="protein sequence ID" value="MQL73893.1"/>
    <property type="molecule type" value="Genomic_DNA"/>
</dbReference>
<reference evidence="2" key="1">
    <citation type="submission" date="2017-07" db="EMBL/GenBank/DDBJ databases">
        <title>Taro Niue Genome Assembly and Annotation.</title>
        <authorList>
            <person name="Atibalentja N."/>
            <person name="Keating K."/>
            <person name="Fields C.J."/>
        </authorList>
    </citation>
    <scope>NUCLEOTIDE SEQUENCE</scope>
    <source>
        <strain evidence="2">Niue_2</strain>
        <tissue evidence="2">Leaf</tissue>
    </source>
</reference>
<dbReference type="Proteomes" id="UP000652761">
    <property type="component" value="Unassembled WGS sequence"/>
</dbReference>
<evidence type="ECO:0000313" key="3">
    <source>
        <dbReference type="Proteomes" id="UP000652761"/>
    </source>
</evidence>
<feature type="compositionally biased region" description="Low complexity" evidence="1">
    <location>
        <begin position="12"/>
        <end position="25"/>
    </location>
</feature>
<proteinExistence type="predicted"/>
<gene>
    <name evidence="2" type="ORF">Taro_006235</name>
</gene>
<evidence type="ECO:0000256" key="1">
    <source>
        <dbReference type="SAM" id="MobiDB-lite"/>
    </source>
</evidence>
<keyword evidence="3" id="KW-1185">Reference proteome</keyword>
<comment type="caution">
    <text evidence="2">The sequence shown here is derived from an EMBL/GenBank/DDBJ whole genome shotgun (WGS) entry which is preliminary data.</text>
</comment>
<feature type="region of interest" description="Disordered" evidence="1">
    <location>
        <begin position="1"/>
        <end position="36"/>
    </location>
</feature>
<dbReference type="AlphaFoldDB" id="A0A843TWU4"/>